<dbReference type="InterPro" id="IPR020904">
    <property type="entry name" value="Sc_DH/Rdtase_CS"/>
</dbReference>
<evidence type="ECO:0000313" key="3">
    <source>
        <dbReference type="Proteomes" id="UP000027746"/>
    </source>
</evidence>
<dbReference type="PRINTS" id="PR00081">
    <property type="entry name" value="GDHRDH"/>
</dbReference>
<dbReference type="OrthoDB" id="20590at2"/>
<dbReference type="GO" id="GO:0030497">
    <property type="term" value="P:fatty acid elongation"/>
    <property type="evidence" value="ECO:0007669"/>
    <property type="project" value="TreeGrafter"/>
</dbReference>
<reference evidence="2 3" key="1">
    <citation type="submission" date="2014-01" db="EMBL/GenBank/DDBJ databases">
        <title>Sulfitobacter sp. H3 (MCCC 1A00686) Genome Sequencing.</title>
        <authorList>
            <person name="Lai Q."/>
            <person name="Hong Z."/>
        </authorList>
    </citation>
    <scope>NUCLEOTIDE SEQUENCE [LARGE SCALE GENOMIC DNA]</scope>
    <source>
        <strain evidence="2 3">H3</strain>
    </source>
</reference>
<gene>
    <name evidence="2" type="ORF">SUH3_13170</name>
</gene>
<dbReference type="Proteomes" id="UP000027746">
    <property type="component" value="Unassembled WGS sequence"/>
</dbReference>
<dbReference type="PROSITE" id="PS00061">
    <property type="entry name" value="ADH_SHORT"/>
    <property type="match status" value="1"/>
</dbReference>
<dbReference type="RefSeq" id="WP_037931757.1">
    <property type="nucleotide sequence ID" value="NZ_FQVP01000003.1"/>
</dbReference>
<dbReference type="PANTHER" id="PTHR42760">
    <property type="entry name" value="SHORT-CHAIN DEHYDROGENASES/REDUCTASES FAMILY MEMBER"/>
    <property type="match status" value="1"/>
</dbReference>
<dbReference type="PRINTS" id="PR00080">
    <property type="entry name" value="SDRFAMILY"/>
</dbReference>
<protein>
    <submittedName>
        <fullName evidence="2">3-oxoacyl-ACP reductase</fullName>
    </submittedName>
</protein>
<dbReference type="AlphaFoldDB" id="A0A073IW89"/>
<evidence type="ECO:0000313" key="2">
    <source>
        <dbReference type="EMBL" id="KEJ93741.1"/>
    </source>
</evidence>
<dbReference type="FunFam" id="3.40.50.720:FF:000084">
    <property type="entry name" value="Short-chain dehydrogenase reductase"/>
    <property type="match status" value="1"/>
</dbReference>
<name>A0A073IW89_9RHOB</name>
<dbReference type="NCBIfam" id="NF005559">
    <property type="entry name" value="PRK07231.1"/>
    <property type="match status" value="1"/>
</dbReference>
<dbReference type="GO" id="GO:0016616">
    <property type="term" value="F:oxidoreductase activity, acting on the CH-OH group of donors, NAD or NADP as acceptor"/>
    <property type="evidence" value="ECO:0007669"/>
    <property type="project" value="TreeGrafter"/>
</dbReference>
<dbReference type="InterPro" id="IPR002347">
    <property type="entry name" value="SDR_fam"/>
</dbReference>
<dbReference type="EMBL" id="JAMD01000029">
    <property type="protein sequence ID" value="KEJ93741.1"/>
    <property type="molecule type" value="Genomic_DNA"/>
</dbReference>
<dbReference type="SUPFAM" id="SSF51735">
    <property type="entry name" value="NAD(P)-binding Rossmann-fold domains"/>
    <property type="match status" value="1"/>
</dbReference>
<comment type="similarity">
    <text evidence="1">Belongs to the short-chain dehydrogenases/reductases (SDR) family.</text>
</comment>
<dbReference type="PANTHER" id="PTHR42760:SF135">
    <property type="entry name" value="BLL7886 PROTEIN"/>
    <property type="match status" value="1"/>
</dbReference>
<dbReference type="Pfam" id="PF13561">
    <property type="entry name" value="adh_short_C2"/>
    <property type="match status" value="1"/>
</dbReference>
<evidence type="ECO:0000256" key="1">
    <source>
        <dbReference type="ARBA" id="ARBA00006484"/>
    </source>
</evidence>
<organism evidence="2 3">
    <name type="scientific">Pseudosulfitobacter pseudonitzschiae</name>
    <dbReference type="NCBI Taxonomy" id="1402135"/>
    <lineage>
        <taxon>Bacteria</taxon>
        <taxon>Pseudomonadati</taxon>
        <taxon>Pseudomonadota</taxon>
        <taxon>Alphaproteobacteria</taxon>
        <taxon>Rhodobacterales</taxon>
        <taxon>Roseobacteraceae</taxon>
        <taxon>Pseudosulfitobacter</taxon>
    </lineage>
</organism>
<dbReference type="Gene3D" id="3.40.50.720">
    <property type="entry name" value="NAD(P)-binding Rossmann-like Domain"/>
    <property type="match status" value="1"/>
</dbReference>
<sequence length="255" mass="26046">MIESLTVLLDGDVAVITGAAQGNGAAIARGLAAAGAAVLLCDMNEAGAKAEAEEIRQQGGRAEGFALDVTDRTACTAFADRAKAVFGNVSILVNNAGITRRTAPGDADFLDHLDAQVAVNLNGTANMVVALLPQIKATRGRIVNLGSIASFVGYRNSASYAASKGGVIQLTKALACDLATDGVRVNGIAPGVIATPMTEGTRANPEAMARFMSHTPMGRVGEPDELVGPVLFLASRLSSYVTGTMLPVDGGYLAN</sequence>
<dbReference type="InterPro" id="IPR036291">
    <property type="entry name" value="NAD(P)-bd_dom_sf"/>
</dbReference>
<comment type="caution">
    <text evidence="2">The sequence shown here is derived from an EMBL/GenBank/DDBJ whole genome shotgun (WGS) entry which is preliminary data.</text>
</comment>
<accession>A0A073IW89</accession>
<proteinExistence type="inferred from homology"/>
<keyword evidence="3" id="KW-1185">Reference proteome</keyword>